<dbReference type="GO" id="GO:0071555">
    <property type="term" value="P:cell wall organization"/>
    <property type="evidence" value="ECO:0007669"/>
    <property type="project" value="UniProtKB-KW"/>
</dbReference>
<dbReference type="HAMAP" id="MF_02065">
    <property type="entry name" value="MltG"/>
    <property type="match status" value="1"/>
</dbReference>
<keyword evidence="2 7" id="KW-0812">Transmembrane</keyword>
<comment type="similarity">
    <text evidence="7">Belongs to the transglycosylase MltG family.</text>
</comment>
<dbReference type="EC" id="4.2.2.29" evidence="7"/>
<name>D1CA22_SPHTD</name>
<dbReference type="FunCoup" id="D1CA22">
    <property type="interactions" value="314"/>
</dbReference>
<dbReference type="RefSeq" id="WP_012873700.1">
    <property type="nucleotide sequence ID" value="NC_013524.1"/>
</dbReference>
<dbReference type="eggNOG" id="COG1559">
    <property type="taxonomic scope" value="Bacteria"/>
</dbReference>
<keyword evidence="1 7" id="KW-1003">Cell membrane</keyword>
<evidence type="ECO:0000313" key="8">
    <source>
        <dbReference type="EMBL" id="ACZ40665.1"/>
    </source>
</evidence>
<dbReference type="Gene3D" id="3.30.160.60">
    <property type="entry name" value="Classic Zinc Finger"/>
    <property type="match status" value="1"/>
</dbReference>
<dbReference type="KEGG" id="sti:Sthe_3265"/>
<gene>
    <name evidence="7" type="primary">mltG</name>
    <name evidence="8" type="ordered locus">Sthe_3265</name>
</gene>
<keyword evidence="5 7" id="KW-0456">Lyase</keyword>
<evidence type="ECO:0000256" key="4">
    <source>
        <dbReference type="ARBA" id="ARBA00023136"/>
    </source>
</evidence>
<evidence type="ECO:0000256" key="3">
    <source>
        <dbReference type="ARBA" id="ARBA00022989"/>
    </source>
</evidence>
<dbReference type="STRING" id="479434.Sthe_3265"/>
<dbReference type="EMBL" id="CP001824">
    <property type="protein sequence ID" value="ACZ40665.1"/>
    <property type="molecule type" value="Genomic_DNA"/>
</dbReference>
<evidence type="ECO:0000313" key="9">
    <source>
        <dbReference type="Proteomes" id="UP000002027"/>
    </source>
</evidence>
<keyword evidence="3 7" id="KW-1133">Transmembrane helix</keyword>
<evidence type="ECO:0000256" key="5">
    <source>
        <dbReference type="ARBA" id="ARBA00023239"/>
    </source>
</evidence>
<dbReference type="GO" id="GO:0008932">
    <property type="term" value="F:lytic endotransglycosylase activity"/>
    <property type="evidence" value="ECO:0007669"/>
    <property type="project" value="UniProtKB-UniRule"/>
</dbReference>
<feature type="site" description="Important for catalytic activity" evidence="7">
    <location>
        <position position="228"/>
    </location>
</feature>
<keyword evidence="6 7" id="KW-0961">Cell wall biogenesis/degradation</keyword>
<keyword evidence="9" id="KW-1185">Reference proteome</keyword>
<sequence>MLRLMIQALKIAAVLVLAAAIVITAQRALSHYINVTSASAASEPITFVVQEQETVDSVASRLSEAGLIRSATYFKLKMRLTNQDSQLKAGRFELRKGMSVNEIIEELTTSRDVEVVQVRFQEGWRAEEYADKLQQVGLISTPEQFLDAIAGGDWDYDFLRSRPGGATLEGYLFPDTYQFRADATPEDVINTLLQTFDTKVPADLRARAEELGYNFHQIMVIASIIEREAAVPEERPLISSVYHNRLRVGMPLQADPTIQYALGAPGNWWPTVTDPNNEAPESPYNTYTHPDLPPGPICNPSLASIEAALQPAETDYLYFVAKGDGSGEHAFATTLEEHEANIQQYSQQ</sequence>
<keyword evidence="4 7" id="KW-0472">Membrane</keyword>
<dbReference type="Proteomes" id="UP000002027">
    <property type="component" value="Chromosome 2"/>
</dbReference>
<evidence type="ECO:0000256" key="1">
    <source>
        <dbReference type="ARBA" id="ARBA00022475"/>
    </source>
</evidence>
<organism evidence="8 9">
    <name type="scientific">Sphaerobacter thermophilus (strain ATCC 49802 / DSM 20745 / KCCM 41009 / NCIMB 13125 / S 6022)</name>
    <dbReference type="NCBI Taxonomy" id="479434"/>
    <lineage>
        <taxon>Bacteria</taxon>
        <taxon>Pseudomonadati</taxon>
        <taxon>Thermomicrobiota</taxon>
        <taxon>Thermomicrobia</taxon>
        <taxon>Sphaerobacterales</taxon>
        <taxon>Sphaerobacterineae</taxon>
        <taxon>Sphaerobacteraceae</taxon>
        <taxon>Sphaerobacter</taxon>
    </lineage>
</organism>
<dbReference type="GO" id="GO:0005886">
    <property type="term" value="C:plasma membrane"/>
    <property type="evidence" value="ECO:0007669"/>
    <property type="project" value="UniProtKB-UniRule"/>
</dbReference>
<accession>D1CA22</accession>
<comment type="function">
    <text evidence="7">Functions as a peptidoglycan terminase that cleaves nascent peptidoglycan strands endolytically to terminate their elongation.</text>
</comment>
<comment type="catalytic activity">
    <reaction evidence="7">
        <text>a peptidoglycan chain = a peptidoglycan chain with N-acetyl-1,6-anhydromuramyl-[peptide] at the reducing end + a peptidoglycan chain with N-acetylglucosamine at the non-reducing end.</text>
        <dbReference type="EC" id="4.2.2.29"/>
    </reaction>
</comment>
<evidence type="ECO:0000256" key="7">
    <source>
        <dbReference type="HAMAP-Rule" id="MF_02065"/>
    </source>
</evidence>
<reference evidence="8 9" key="2">
    <citation type="journal article" date="2010" name="Stand. Genomic Sci.">
        <title>Complete genome sequence of Desulfohalobium retbaense type strain (HR(100)).</title>
        <authorList>
            <person name="Spring S."/>
            <person name="Nolan M."/>
            <person name="Lapidus A."/>
            <person name="Glavina Del Rio T."/>
            <person name="Copeland A."/>
            <person name="Tice H."/>
            <person name="Cheng J.F."/>
            <person name="Lucas S."/>
            <person name="Land M."/>
            <person name="Chen F."/>
            <person name="Bruce D."/>
            <person name="Goodwin L."/>
            <person name="Pitluck S."/>
            <person name="Ivanova N."/>
            <person name="Mavromatis K."/>
            <person name="Mikhailova N."/>
            <person name="Pati A."/>
            <person name="Chen A."/>
            <person name="Palaniappan K."/>
            <person name="Hauser L."/>
            <person name="Chang Y.J."/>
            <person name="Jeffries C.D."/>
            <person name="Munk C."/>
            <person name="Kiss H."/>
            <person name="Chain P."/>
            <person name="Han C."/>
            <person name="Brettin T."/>
            <person name="Detter J.C."/>
            <person name="Schuler E."/>
            <person name="Goker M."/>
            <person name="Rohde M."/>
            <person name="Bristow J."/>
            <person name="Eisen J.A."/>
            <person name="Markowitz V."/>
            <person name="Hugenholtz P."/>
            <person name="Kyrpides N.C."/>
            <person name="Klenk H.P."/>
        </authorList>
    </citation>
    <scope>NUCLEOTIDE SEQUENCE [LARGE SCALE GENOMIC DNA]</scope>
    <source>
        <strain evidence="9">ATCC 49802 / DSM 20745 / S 6022</strain>
    </source>
</reference>
<dbReference type="Pfam" id="PF02618">
    <property type="entry name" value="YceG"/>
    <property type="match status" value="1"/>
</dbReference>
<dbReference type="HOGENOM" id="CLU_025574_2_2_0"/>
<evidence type="ECO:0000256" key="6">
    <source>
        <dbReference type="ARBA" id="ARBA00023316"/>
    </source>
</evidence>
<dbReference type="InterPro" id="IPR003770">
    <property type="entry name" value="MLTG-like"/>
</dbReference>
<dbReference type="GO" id="GO:0009252">
    <property type="term" value="P:peptidoglycan biosynthetic process"/>
    <property type="evidence" value="ECO:0007669"/>
    <property type="project" value="UniProtKB-UniRule"/>
</dbReference>
<proteinExistence type="inferred from homology"/>
<dbReference type="PANTHER" id="PTHR30518">
    <property type="entry name" value="ENDOLYTIC MUREIN TRANSGLYCOSYLASE"/>
    <property type="match status" value="1"/>
</dbReference>
<dbReference type="Gene3D" id="3.30.1490.480">
    <property type="entry name" value="Endolytic murein transglycosylase"/>
    <property type="match status" value="1"/>
</dbReference>
<dbReference type="NCBIfam" id="TIGR00247">
    <property type="entry name" value="endolytic transglycosylase MltG"/>
    <property type="match status" value="1"/>
</dbReference>
<dbReference type="AlphaFoldDB" id="D1CA22"/>
<dbReference type="InParanoid" id="D1CA22"/>
<dbReference type="PANTHER" id="PTHR30518:SF2">
    <property type="entry name" value="ENDOLYTIC MUREIN TRANSGLYCOSYLASE"/>
    <property type="match status" value="1"/>
</dbReference>
<dbReference type="CDD" id="cd08010">
    <property type="entry name" value="MltG_like"/>
    <property type="match status" value="1"/>
</dbReference>
<evidence type="ECO:0000256" key="2">
    <source>
        <dbReference type="ARBA" id="ARBA00022692"/>
    </source>
</evidence>
<reference evidence="9" key="1">
    <citation type="submission" date="2009-11" db="EMBL/GenBank/DDBJ databases">
        <title>The complete chromosome 2 of Sphaerobacter thermophilus DSM 20745.</title>
        <authorList>
            <person name="Lucas S."/>
            <person name="Copeland A."/>
            <person name="Lapidus A."/>
            <person name="Glavina del Rio T."/>
            <person name="Dalin E."/>
            <person name="Tice H."/>
            <person name="Bruce D."/>
            <person name="Goodwin L."/>
            <person name="Pitluck S."/>
            <person name="Kyrpides N."/>
            <person name="Mavromatis K."/>
            <person name="Ivanova N."/>
            <person name="Mikhailova N."/>
            <person name="LaButti K.M."/>
            <person name="Clum A."/>
            <person name="Sun H.I."/>
            <person name="Brettin T."/>
            <person name="Detter J.C."/>
            <person name="Han C."/>
            <person name="Larimer F."/>
            <person name="Land M."/>
            <person name="Hauser L."/>
            <person name="Markowitz V."/>
            <person name="Cheng J.F."/>
            <person name="Hugenholtz P."/>
            <person name="Woyke T."/>
            <person name="Wu D."/>
            <person name="Steenblock K."/>
            <person name="Schneider S."/>
            <person name="Pukall R."/>
            <person name="Goeker M."/>
            <person name="Klenk H.P."/>
            <person name="Eisen J.A."/>
        </authorList>
    </citation>
    <scope>NUCLEOTIDE SEQUENCE [LARGE SCALE GENOMIC DNA]</scope>
    <source>
        <strain evidence="9">ATCC 49802 / DSM 20745 / S 6022</strain>
    </source>
</reference>
<protein>
    <recommendedName>
        <fullName evidence="7">Endolytic murein transglycosylase</fullName>
        <ecNumber evidence="7">4.2.2.29</ecNumber>
    </recommendedName>
    <alternativeName>
        <fullName evidence="7">Peptidoglycan lytic transglycosylase</fullName>
    </alternativeName>
    <alternativeName>
        <fullName evidence="7">Peptidoglycan polymerization terminase</fullName>
    </alternativeName>
</protein>